<evidence type="ECO:0000256" key="3">
    <source>
        <dbReference type="ARBA" id="ARBA00023203"/>
    </source>
</evidence>
<comment type="caution">
    <text evidence="6">The sequence shown here is derived from an EMBL/GenBank/DDBJ whole genome shotgun (WGS) entry which is preliminary data.</text>
</comment>
<dbReference type="GO" id="GO:0051015">
    <property type="term" value="F:actin filament binding"/>
    <property type="evidence" value="ECO:0007669"/>
    <property type="project" value="TreeGrafter"/>
</dbReference>
<dbReference type="SUPFAM" id="SSF52540">
    <property type="entry name" value="P-loop containing nucleoside triphosphate hydrolases"/>
    <property type="match status" value="1"/>
</dbReference>
<keyword evidence="4" id="KW-0518">Myosin</keyword>
<dbReference type="GO" id="GO:0016459">
    <property type="term" value="C:myosin complex"/>
    <property type="evidence" value="ECO:0007669"/>
    <property type="project" value="UniProtKB-KW"/>
</dbReference>
<dbReference type="EMBL" id="BPLR01017680">
    <property type="protein sequence ID" value="GIY93611.1"/>
    <property type="molecule type" value="Genomic_DNA"/>
</dbReference>
<dbReference type="GO" id="GO:0007015">
    <property type="term" value="P:actin filament organization"/>
    <property type="evidence" value="ECO:0007669"/>
    <property type="project" value="TreeGrafter"/>
</dbReference>
<dbReference type="PANTHER" id="PTHR13140:SF561">
    <property type="entry name" value="MIP31562P1"/>
    <property type="match status" value="1"/>
</dbReference>
<name>A0AAV4XF93_CAEEX</name>
<comment type="caution">
    <text evidence="4">Lacks conserved residue(s) required for the propagation of feature annotation.</text>
</comment>
<evidence type="ECO:0000256" key="4">
    <source>
        <dbReference type="PROSITE-ProRule" id="PRU00782"/>
    </source>
</evidence>
<dbReference type="GO" id="GO:0005524">
    <property type="term" value="F:ATP binding"/>
    <property type="evidence" value="ECO:0007669"/>
    <property type="project" value="UniProtKB-KW"/>
</dbReference>
<keyword evidence="1" id="KW-0547">Nucleotide-binding</keyword>
<dbReference type="InterPro" id="IPR027417">
    <property type="entry name" value="P-loop_NTPase"/>
</dbReference>
<dbReference type="PANTHER" id="PTHR13140">
    <property type="entry name" value="MYOSIN"/>
    <property type="match status" value="1"/>
</dbReference>
<evidence type="ECO:0000256" key="2">
    <source>
        <dbReference type="ARBA" id="ARBA00022840"/>
    </source>
</evidence>
<dbReference type="SMART" id="SM00242">
    <property type="entry name" value="MYSc"/>
    <property type="match status" value="1"/>
</dbReference>
<evidence type="ECO:0000259" key="5">
    <source>
        <dbReference type="PROSITE" id="PS51456"/>
    </source>
</evidence>
<keyword evidence="2" id="KW-0067">ATP-binding</keyword>
<sequence length="175" mass="20295">MFKVNSFEQLCINFTNEKLHKFFNHYVFALEQEIYQEEGIVYSHITFTDNTPCLELLEKGTDLTYVTKLHQEFELHGNYIKGDDRRRWESEFGITHYAGAVVYTVEGFLKKIKMPNKINCLNLCKNPDLLSVTTNRLKSASTISRTMTKGKPTVADAFRHQLTALVDLLHSTNPW</sequence>
<evidence type="ECO:0000313" key="6">
    <source>
        <dbReference type="EMBL" id="GIY93611.1"/>
    </source>
</evidence>
<dbReference type="Pfam" id="PF00063">
    <property type="entry name" value="Myosin_head"/>
    <property type="match status" value="1"/>
</dbReference>
<dbReference type="GO" id="GO:0005737">
    <property type="term" value="C:cytoplasm"/>
    <property type="evidence" value="ECO:0007669"/>
    <property type="project" value="TreeGrafter"/>
</dbReference>
<accession>A0AAV4XF93</accession>
<keyword evidence="7" id="KW-1185">Reference proteome</keyword>
<proteinExistence type="inferred from homology"/>
<evidence type="ECO:0000313" key="7">
    <source>
        <dbReference type="Proteomes" id="UP001054945"/>
    </source>
</evidence>
<dbReference type="GO" id="GO:0000146">
    <property type="term" value="F:microfilament motor activity"/>
    <property type="evidence" value="ECO:0007669"/>
    <property type="project" value="TreeGrafter"/>
</dbReference>
<dbReference type="Proteomes" id="UP001054945">
    <property type="component" value="Unassembled WGS sequence"/>
</dbReference>
<dbReference type="GO" id="GO:0016020">
    <property type="term" value="C:membrane"/>
    <property type="evidence" value="ECO:0007669"/>
    <property type="project" value="TreeGrafter"/>
</dbReference>
<keyword evidence="3 4" id="KW-0009">Actin-binding</keyword>
<dbReference type="Gene3D" id="1.20.58.530">
    <property type="match status" value="1"/>
</dbReference>
<gene>
    <name evidence="6" type="primary">MYO2B</name>
    <name evidence="6" type="ORF">CEXT_801681</name>
</gene>
<protein>
    <submittedName>
        <fullName evidence="6">Myosin-2B</fullName>
    </submittedName>
</protein>
<comment type="similarity">
    <text evidence="4">Belongs to the TRAFAC class myosin-kinesin ATPase superfamily. Myosin family.</text>
</comment>
<reference evidence="6 7" key="1">
    <citation type="submission" date="2021-06" db="EMBL/GenBank/DDBJ databases">
        <title>Caerostris extrusa draft genome.</title>
        <authorList>
            <person name="Kono N."/>
            <person name="Arakawa K."/>
        </authorList>
    </citation>
    <scope>NUCLEOTIDE SEQUENCE [LARGE SCALE GENOMIC DNA]</scope>
</reference>
<keyword evidence="4" id="KW-0505">Motor protein</keyword>
<dbReference type="AlphaFoldDB" id="A0AAV4XF93"/>
<organism evidence="6 7">
    <name type="scientific">Caerostris extrusa</name>
    <name type="common">Bark spider</name>
    <name type="synonym">Caerostris bankana</name>
    <dbReference type="NCBI Taxonomy" id="172846"/>
    <lineage>
        <taxon>Eukaryota</taxon>
        <taxon>Metazoa</taxon>
        <taxon>Ecdysozoa</taxon>
        <taxon>Arthropoda</taxon>
        <taxon>Chelicerata</taxon>
        <taxon>Arachnida</taxon>
        <taxon>Araneae</taxon>
        <taxon>Araneomorphae</taxon>
        <taxon>Entelegynae</taxon>
        <taxon>Araneoidea</taxon>
        <taxon>Araneidae</taxon>
        <taxon>Caerostris</taxon>
    </lineage>
</organism>
<evidence type="ECO:0000256" key="1">
    <source>
        <dbReference type="ARBA" id="ARBA00022741"/>
    </source>
</evidence>
<dbReference type="PROSITE" id="PS51456">
    <property type="entry name" value="MYOSIN_MOTOR"/>
    <property type="match status" value="1"/>
</dbReference>
<dbReference type="InterPro" id="IPR001609">
    <property type="entry name" value="Myosin_head_motor_dom-like"/>
</dbReference>
<feature type="domain" description="Myosin motor" evidence="5">
    <location>
        <begin position="1"/>
        <end position="175"/>
    </location>
</feature>